<evidence type="ECO:0000256" key="1">
    <source>
        <dbReference type="SAM" id="MobiDB-lite"/>
    </source>
</evidence>
<comment type="caution">
    <text evidence="2">The sequence shown here is derived from an EMBL/GenBank/DDBJ whole genome shotgun (WGS) entry which is preliminary data.</text>
</comment>
<dbReference type="EMBL" id="LGRX02011037">
    <property type="protein sequence ID" value="KAK3269349.1"/>
    <property type="molecule type" value="Genomic_DNA"/>
</dbReference>
<accession>A0AAE0G0N0</accession>
<proteinExistence type="predicted"/>
<feature type="region of interest" description="Disordered" evidence="1">
    <location>
        <begin position="1"/>
        <end position="58"/>
    </location>
</feature>
<name>A0AAE0G0N0_9CHLO</name>
<reference evidence="2 3" key="1">
    <citation type="journal article" date="2015" name="Genome Biol. Evol.">
        <title>Comparative Genomics of a Bacterivorous Green Alga Reveals Evolutionary Causalities and Consequences of Phago-Mixotrophic Mode of Nutrition.</title>
        <authorList>
            <person name="Burns J.A."/>
            <person name="Paasch A."/>
            <person name="Narechania A."/>
            <person name="Kim E."/>
        </authorList>
    </citation>
    <scope>NUCLEOTIDE SEQUENCE [LARGE SCALE GENOMIC DNA]</scope>
    <source>
        <strain evidence="2 3">PLY_AMNH</strain>
    </source>
</reference>
<feature type="compositionally biased region" description="Polar residues" evidence="1">
    <location>
        <begin position="1"/>
        <end position="25"/>
    </location>
</feature>
<protein>
    <submittedName>
        <fullName evidence="2">Uncharacterized protein</fullName>
    </submittedName>
</protein>
<organism evidence="2 3">
    <name type="scientific">Cymbomonas tetramitiformis</name>
    <dbReference type="NCBI Taxonomy" id="36881"/>
    <lineage>
        <taxon>Eukaryota</taxon>
        <taxon>Viridiplantae</taxon>
        <taxon>Chlorophyta</taxon>
        <taxon>Pyramimonadophyceae</taxon>
        <taxon>Pyramimonadales</taxon>
        <taxon>Pyramimonadaceae</taxon>
        <taxon>Cymbomonas</taxon>
    </lineage>
</organism>
<evidence type="ECO:0000313" key="3">
    <source>
        <dbReference type="Proteomes" id="UP001190700"/>
    </source>
</evidence>
<dbReference type="Proteomes" id="UP001190700">
    <property type="component" value="Unassembled WGS sequence"/>
</dbReference>
<feature type="compositionally biased region" description="Pro residues" evidence="1">
    <location>
        <begin position="36"/>
        <end position="49"/>
    </location>
</feature>
<dbReference type="AlphaFoldDB" id="A0AAE0G0N0"/>
<keyword evidence="3" id="KW-1185">Reference proteome</keyword>
<sequence length="192" mass="21570">MSSSNRARSLSPRSLRCSTPLSVQTVHRRDRYSSPEPTPRSAPTSPPGAPMKKPRHQRQEVRALSMRDNTIKACLNFENRALWTRGISELEKKYHLRPKCLGCHRDIDVDILKESSDGCMVLRCEGCTLVFCGFCLRHSGDVAEVCKHATQCRHNPCRPSVQLPASISLEKHFERLVVSRMNEPSIYGGGSP</sequence>
<gene>
    <name evidence="2" type="ORF">CYMTET_22212</name>
</gene>
<evidence type="ECO:0000313" key="2">
    <source>
        <dbReference type="EMBL" id="KAK3269349.1"/>
    </source>
</evidence>